<dbReference type="PANTHER" id="PTHR47637">
    <property type="entry name" value="CHAPERONE SURA"/>
    <property type="match status" value="1"/>
</dbReference>
<keyword evidence="1 3" id="KW-0732">Signal</keyword>
<feature type="signal peptide" evidence="3">
    <location>
        <begin position="1"/>
        <end position="20"/>
    </location>
</feature>
<protein>
    <recommendedName>
        <fullName evidence="4">PpiC domain-containing protein</fullName>
    </recommendedName>
</protein>
<gene>
    <name evidence="5" type="ORF">AXG55_00410</name>
</gene>
<dbReference type="InterPro" id="IPR050280">
    <property type="entry name" value="OMP_Chaperone_SurA"/>
</dbReference>
<feature type="domain" description="PpiC" evidence="4">
    <location>
        <begin position="203"/>
        <end position="290"/>
    </location>
</feature>
<dbReference type="SUPFAM" id="SSF54534">
    <property type="entry name" value="FKBP-like"/>
    <property type="match status" value="1"/>
</dbReference>
<evidence type="ECO:0000259" key="4">
    <source>
        <dbReference type="PROSITE" id="PS50198"/>
    </source>
</evidence>
<keyword evidence="2" id="KW-0697">Rotamase</keyword>
<dbReference type="Gene3D" id="3.10.50.40">
    <property type="match status" value="1"/>
</dbReference>
<dbReference type="OrthoDB" id="5290721at2"/>
<keyword evidence="6" id="KW-1185">Reference proteome</keyword>
<dbReference type="Pfam" id="PF00639">
    <property type="entry name" value="Rotamase"/>
    <property type="match status" value="1"/>
</dbReference>
<organism evidence="5 6">
    <name type="scientific">Silvanigrella aquatica</name>
    <dbReference type="NCBI Taxonomy" id="1915309"/>
    <lineage>
        <taxon>Bacteria</taxon>
        <taxon>Pseudomonadati</taxon>
        <taxon>Bdellovibrionota</taxon>
        <taxon>Oligoflexia</taxon>
        <taxon>Silvanigrellales</taxon>
        <taxon>Silvanigrellaceae</taxon>
        <taxon>Silvanigrella</taxon>
    </lineage>
</organism>
<dbReference type="RefSeq" id="WP_148696180.1">
    <property type="nucleotide sequence ID" value="NZ_CP017834.1"/>
</dbReference>
<dbReference type="Proteomes" id="UP000184731">
    <property type="component" value="Chromosome"/>
</dbReference>
<dbReference type="InterPro" id="IPR027304">
    <property type="entry name" value="Trigger_fact/SurA_dom_sf"/>
</dbReference>
<dbReference type="InterPro" id="IPR046357">
    <property type="entry name" value="PPIase_dom_sf"/>
</dbReference>
<proteinExistence type="predicted"/>
<sequence>MNIKKIEIFTAIVCSFSLFSACTTSKKNDIHPNSSQIITSLAPTTPFDANTLDGVLATIADQVILLSDLQQAIFISTNGQTRLSPNGRLYGGNLVPQQASQIMESIINQKVLQVKAIELGLDVSEDDLSKQIDNFLKQRGFSEEELQNQLAKSGKSMKEYRQEFKNEVLKQELIGRVISSLVSVSDDEVKSFYLQQTGSIKQVSSVKLRSLLIKIPENEQTDPLNSELIKIISKKIEDGESFIKLVKEYSMASDATQTEGILPPRPVAELPAPIREKISNLSMNQVVGPFILGSSVFYFQYLGATFSEDSDLLKNFGHWKSKLQDIKFNERLSEYLLSERKKLKANIRPFQFSH</sequence>
<evidence type="ECO:0000313" key="6">
    <source>
        <dbReference type="Proteomes" id="UP000184731"/>
    </source>
</evidence>
<dbReference type="STRING" id="1915309.AXG55_00410"/>
<dbReference type="Gene3D" id="1.10.4030.10">
    <property type="entry name" value="Porin chaperone SurA, peptide-binding domain"/>
    <property type="match status" value="1"/>
</dbReference>
<dbReference type="KEGG" id="saqi:AXG55_00410"/>
<dbReference type="SUPFAM" id="SSF109998">
    <property type="entry name" value="Triger factor/SurA peptide-binding domain-like"/>
    <property type="match status" value="1"/>
</dbReference>
<dbReference type="PROSITE" id="PS50198">
    <property type="entry name" value="PPIC_PPIASE_2"/>
    <property type="match status" value="1"/>
</dbReference>
<dbReference type="InterPro" id="IPR000297">
    <property type="entry name" value="PPIase_PpiC"/>
</dbReference>
<accession>A0A1L4CX01</accession>
<name>A0A1L4CX01_9BACT</name>
<evidence type="ECO:0000256" key="2">
    <source>
        <dbReference type="PROSITE-ProRule" id="PRU00278"/>
    </source>
</evidence>
<evidence type="ECO:0000256" key="1">
    <source>
        <dbReference type="ARBA" id="ARBA00022729"/>
    </source>
</evidence>
<dbReference type="EMBL" id="CP017834">
    <property type="protein sequence ID" value="APJ02475.1"/>
    <property type="molecule type" value="Genomic_DNA"/>
</dbReference>
<dbReference type="Pfam" id="PF13624">
    <property type="entry name" value="SurA_N_3"/>
    <property type="match status" value="1"/>
</dbReference>
<keyword evidence="2" id="KW-0413">Isomerase</keyword>
<evidence type="ECO:0000256" key="3">
    <source>
        <dbReference type="SAM" id="SignalP"/>
    </source>
</evidence>
<dbReference type="PROSITE" id="PS51257">
    <property type="entry name" value="PROKAR_LIPOPROTEIN"/>
    <property type="match status" value="1"/>
</dbReference>
<reference evidence="5 6" key="1">
    <citation type="submission" date="2016-10" db="EMBL/GenBank/DDBJ databases">
        <title>Silvanigrella aquatica sp. nov., isolated from a freshwater lake located in the Black Forest, Germany, description of Silvanigrellaceae fam. nov., Silvanigrellales ord. nov., reclassification of the order Bdellovibrionales in the class Oligoflexia, reclassification of the families Bacteriovoracaceae and Halobacteriovoraceae in the new order Bacteriovoracales ord. nov., and reclassification of the family Pseudobacteriovoracaceae in the order Oligoflexiales.</title>
        <authorList>
            <person name="Hahn M.W."/>
            <person name="Schmidt J."/>
            <person name="Koll U."/>
            <person name="Rohde M."/>
            <person name="Verbag S."/>
            <person name="Pitt A."/>
            <person name="Nakai R."/>
            <person name="Naganuma T."/>
            <person name="Lang E."/>
        </authorList>
    </citation>
    <scope>NUCLEOTIDE SEQUENCE [LARGE SCALE GENOMIC DNA]</scope>
    <source>
        <strain evidence="5 6">MWH-Nonnen-W8red</strain>
    </source>
</reference>
<dbReference type="AlphaFoldDB" id="A0A1L4CX01"/>
<feature type="chain" id="PRO_5012973226" description="PpiC domain-containing protein" evidence="3">
    <location>
        <begin position="21"/>
        <end position="354"/>
    </location>
</feature>
<dbReference type="PANTHER" id="PTHR47637:SF1">
    <property type="entry name" value="CHAPERONE SURA"/>
    <property type="match status" value="1"/>
</dbReference>
<dbReference type="GO" id="GO:0003755">
    <property type="term" value="F:peptidyl-prolyl cis-trans isomerase activity"/>
    <property type="evidence" value="ECO:0007669"/>
    <property type="project" value="UniProtKB-KW"/>
</dbReference>
<evidence type="ECO:0000313" key="5">
    <source>
        <dbReference type="EMBL" id="APJ02475.1"/>
    </source>
</evidence>